<proteinExistence type="predicted"/>
<evidence type="ECO:0000256" key="1">
    <source>
        <dbReference type="SAM" id="MobiDB-lite"/>
    </source>
</evidence>
<evidence type="ECO:0000313" key="2">
    <source>
        <dbReference type="EMBL" id="KZV42641.1"/>
    </source>
</evidence>
<name>A0A2Z7C9H9_9LAMI</name>
<accession>A0A2Z7C9H9</accession>
<organism evidence="2 3">
    <name type="scientific">Dorcoceras hygrometricum</name>
    <dbReference type="NCBI Taxonomy" id="472368"/>
    <lineage>
        <taxon>Eukaryota</taxon>
        <taxon>Viridiplantae</taxon>
        <taxon>Streptophyta</taxon>
        <taxon>Embryophyta</taxon>
        <taxon>Tracheophyta</taxon>
        <taxon>Spermatophyta</taxon>
        <taxon>Magnoliopsida</taxon>
        <taxon>eudicotyledons</taxon>
        <taxon>Gunneridae</taxon>
        <taxon>Pentapetalae</taxon>
        <taxon>asterids</taxon>
        <taxon>lamiids</taxon>
        <taxon>Lamiales</taxon>
        <taxon>Gesneriaceae</taxon>
        <taxon>Didymocarpoideae</taxon>
        <taxon>Trichosporeae</taxon>
        <taxon>Loxocarpinae</taxon>
        <taxon>Dorcoceras</taxon>
    </lineage>
</organism>
<feature type="region of interest" description="Disordered" evidence="1">
    <location>
        <begin position="1"/>
        <end position="27"/>
    </location>
</feature>
<reference evidence="2 3" key="1">
    <citation type="journal article" date="2015" name="Proc. Natl. Acad. Sci. U.S.A.">
        <title>The resurrection genome of Boea hygrometrica: A blueprint for survival of dehydration.</title>
        <authorList>
            <person name="Xiao L."/>
            <person name="Yang G."/>
            <person name="Zhang L."/>
            <person name="Yang X."/>
            <person name="Zhao S."/>
            <person name="Ji Z."/>
            <person name="Zhou Q."/>
            <person name="Hu M."/>
            <person name="Wang Y."/>
            <person name="Chen M."/>
            <person name="Xu Y."/>
            <person name="Jin H."/>
            <person name="Xiao X."/>
            <person name="Hu G."/>
            <person name="Bao F."/>
            <person name="Hu Y."/>
            <person name="Wan P."/>
            <person name="Li L."/>
            <person name="Deng X."/>
            <person name="Kuang T."/>
            <person name="Xiang C."/>
            <person name="Zhu J.K."/>
            <person name="Oliver M.J."/>
            <person name="He Y."/>
        </authorList>
    </citation>
    <scope>NUCLEOTIDE SEQUENCE [LARGE SCALE GENOMIC DNA]</scope>
    <source>
        <strain evidence="3">cv. XS01</strain>
    </source>
</reference>
<dbReference type="AlphaFoldDB" id="A0A2Z7C9H9"/>
<gene>
    <name evidence="2" type="ORF">F511_17565</name>
</gene>
<keyword evidence="3" id="KW-1185">Reference proteome</keyword>
<sequence length="100" mass="11136">MGCPGQARTRPERNQPSQRYRRRRRTAAAGAIKSCAVVTCAAQPRNAMRDQRSFLALCPTMCATNCAWNGRKSQAIVRPARDKKLAIPRPSSSKKFFVSI</sequence>
<dbReference type="Proteomes" id="UP000250235">
    <property type="component" value="Unassembled WGS sequence"/>
</dbReference>
<protein>
    <submittedName>
        <fullName evidence="2">RNA binding protein</fullName>
    </submittedName>
</protein>
<dbReference type="EMBL" id="KQ998981">
    <property type="protein sequence ID" value="KZV42641.1"/>
    <property type="molecule type" value="Genomic_DNA"/>
</dbReference>
<evidence type="ECO:0000313" key="3">
    <source>
        <dbReference type="Proteomes" id="UP000250235"/>
    </source>
</evidence>